<keyword evidence="3" id="KW-0540">Nuclease</keyword>
<evidence type="ECO:0000256" key="2">
    <source>
        <dbReference type="ARBA" id="ARBA00022517"/>
    </source>
</evidence>
<dbReference type="Gene3D" id="3.30.420.140">
    <property type="entry name" value="YqgF/RNase H-like domain"/>
    <property type="match status" value="1"/>
</dbReference>
<dbReference type="InterPro" id="IPR005227">
    <property type="entry name" value="YqgF"/>
</dbReference>
<accession>A0A381P4D1</accession>
<protein>
    <recommendedName>
        <fullName evidence="5">YqgF/RNase H-like domain-containing protein</fullName>
    </recommendedName>
</protein>
<dbReference type="HAMAP" id="MF_00651">
    <property type="entry name" value="Nuclease_YqgF"/>
    <property type="match status" value="1"/>
</dbReference>
<dbReference type="AlphaFoldDB" id="A0A381P4D1"/>
<evidence type="ECO:0000256" key="3">
    <source>
        <dbReference type="ARBA" id="ARBA00022722"/>
    </source>
</evidence>
<keyword evidence="4" id="KW-0378">Hydrolase</keyword>
<reference evidence="6" key="1">
    <citation type="submission" date="2018-05" db="EMBL/GenBank/DDBJ databases">
        <authorList>
            <person name="Lanie J.A."/>
            <person name="Ng W.-L."/>
            <person name="Kazmierczak K.M."/>
            <person name="Andrzejewski T.M."/>
            <person name="Davidsen T.M."/>
            <person name="Wayne K.J."/>
            <person name="Tettelin H."/>
            <person name="Glass J.I."/>
            <person name="Rusch D."/>
            <person name="Podicherti R."/>
            <person name="Tsui H.-C.T."/>
            <person name="Winkler M.E."/>
        </authorList>
    </citation>
    <scope>NUCLEOTIDE SEQUENCE</scope>
</reference>
<dbReference type="GO" id="GO:0016787">
    <property type="term" value="F:hydrolase activity"/>
    <property type="evidence" value="ECO:0007669"/>
    <property type="project" value="UniProtKB-KW"/>
</dbReference>
<evidence type="ECO:0000256" key="1">
    <source>
        <dbReference type="ARBA" id="ARBA00022490"/>
    </source>
</evidence>
<name>A0A381P4D1_9ZZZZ</name>
<dbReference type="GO" id="GO:0005829">
    <property type="term" value="C:cytosol"/>
    <property type="evidence" value="ECO:0007669"/>
    <property type="project" value="TreeGrafter"/>
</dbReference>
<keyword evidence="2" id="KW-0690">Ribosome biogenesis</keyword>
<dbReference type="NCBIfam" id="TIGR00250">
    <property type="entry name" value="RNAse_H_YqgF"/>
    <property type="match status" value="1"/>
</dbReference>
<dbReference type="InterPro" id="IPR037027">
    <property type="entry name" value="YqgF/RNaseH-like_dom_sf"/>
</dbReference>
<dbReference type="PANTHER" id="PTHR33317:SF4">
    <property type="entry name" value="POLYNUCLEOTIDYL TRANSFERASE, RIBONUCLEASE H-LIKE SUPERFAMILY PROTEIN"/>
    <property type="match status" value="1"/>
</dbReference>
<organism evidence="6">
    <name type="scientific">marine metagenome</name>
    <dbReference type="NCBI Taxonomy" id="408172"/>
    <lineage>
        <taxon>unclassified sequences</taxon>
        <taxon>metagenomes</taxon>
        <taxon>ecological metagenomes</taxon>
    </lineage>
</organism>
<feature type="non-terminal residue" evidence="6">
    <location>
        <position position="1"/>
    </location>
</feature>
<dbReference type="GO" id="GO:0004518">
    <property type="term" value="F:nuclease activity"/>
    <property type="evidence" value="ECO:0007669"/>
    <property type="project" value="UniProtKB-KW"/>
</dbReference>
<dbReference type="InterPro" id="IPR012337">
    <property type="entry name" value="RNaseH-like_sf"/>
</dbReference>
<dbReference type="SUPFAM" id="SSF53098">
    <property type="entry name" value="Ribonuclease H-like"/>
    <property type="match status" value="1"/>
</dbReference>
<dbReference type="SMART" id="SM00732">
    <property type="entry name" value="YqgFc"/>
    <property type="match status" value="1"/>
</dbReference>
<dbReference type="EMBL" id="UINC01000745">
    <property type="protein sequence ID" value="SUZ60483.1"/>
    <property type="molecule type" value="Genomic_DNA"/>
</dbReference>
<proteinExistence type="inferred from homology"/>
<dbReference type="PANTHER" id="PTHR33317">
    <property type="entry name" value="POLYNUCLEOTIDYL TRANSFERASE, RIBONUCLEASE H-LIKE SUPERFAMILY PROTEIN"/>
    <property type="match status" value="1"/>
</dbReference>
<keyword evidence="1" id="KW-0963">Cytoplasm</keyword>
<dbReference type="InterPro" id="IPR006641">
    <property type="entry name" value="YqgF/RNaseH-like_dom"/>
</dbReference>
<gene>
    <name evidence="6" type="ORF">METZ01_LOCUS13337</name>
</gene>
<dbReference type="Pfam" id="PF03652">
    <property type="entry name" value="RuvX"/>
    <property type="match status" value="1"/>
</dbReference>
<evidence type="ECO:0000256" key="4">
    <source>
        <dbReference type="ARBA" id="ARBA00022801"/>
    </source>
</evidence>
<sequence>VRLASLDLGRKRIGLAVCDNSGALATPWKSIPGNGSTEAVVARVVGVLRELVESEDGLDGVVVGLPTHLDGRPHPDAARAREIAAGVGTRTELPVSLQDERLTSVEAEQRLAIRERDWRKRKLKLDAAAAAVILQEYLDAAGSRGHRKVSNELPADSPN</sequence>
<feature type="domain" description="YqgF/RNase H-like" evidence="5">
    <location>
        <begin position="1"/>
        <end position="107"/>
    </location>
</feature>
<dbReference type="GO" id="GO:0000967">
    <property type="term" value="P:rRNA 5'-end processing"/>
    <property type="evidence" value="ECO:0007669"/>
    <property type="project" value="TreeGrafter"/>
</dbReference>
<evidence type="ECO:0000313" key="6">
    <source>
        <dbReference type="EMBL" id="SUZ60483.1"/>
    </source>
</evidence>
<dbReference type="CDD" id="cd16964">
    <property type="entry name" value="YqgF"/>
    <property type="match status" value="1"/>
</dbReference>
<evidence type="ECO:0000259" key="5">
    <source>
        <dbReference type="SMART" id="SM00732"/>
    </source>
</evidence>